<dbReference type="GO" id="GO:0006355">
    <property type="term" value="P:regulation of DNA-templated transcription"/>
    <property type="evidence" value="ECO:0007669"/>
    <property type="project" value="InterPro"/>
</dbReference>
<dbReference type="PROSITE" id="PS50043">
    <property type="entry name" value="HTH_LUXR_2"/>
    <property type="match status" value="1"/>
</dbReference>
<evidence type="ECO:0000259" key="5">
    <source>
        <dbReference type="PROSITE" id="PS50110"/>
    </source>
</evidence>
<dbReference type="InterPro" id="IPR011006">
    <property type="entry name" value="CheY-like_superfamily"/>
</dbReference>
<keyword evidence="1 3" id="KW-0597">Phosphoprotein</keyword>
<dbReference type="SMART" id="SM00448">
    <property type="entry name" value="REC"/>
    <property type="match status" value="1"/>
</dbReference>
<dbReference type="eggNOG" id="COG2197">
    <property type="taxonomic scope" value="Bacteria"/>
</dbReference>
<evidence type="ECO:0000313" key="7">
    <source>
        <dbReference type="Proteomes" id="UP000007030"/>
    </source>
</evidence>
<dbReference type="PROSITE" id="PS50110">
    <property type="entry name" value="RESPONSE_REGULATORY"/>
    <property type="match status" value="1"/>
</dbReference>
<feature type="modified residue" description="4-aspartylphosphate" evidence="3">
    <location>
        <position position="54"/>
    </location>
</feature>
<protein>
    <submittedName>
        <fullName evidence="6">Two component transcriptional regulator, LuxR family</fullName>
    </submittedName>
</protein>
<dbReference type="GO" id="GO:0000160">
    <property type="term" value="P:phosphorelay signal transduction system"/>
    <property type="evidence" value="ECO:0007669"/>
    <property type="project" value="InterPro"/>
</dbReference>
<feature type="domain" description="Response regulatory" evidence="5">
    <location>
        <begin position="3"/>
        <end position="119"/>
    </location>
</feature>
<dbReference type="GO" id="GO:0003677">
    <property type="term" value="F:DNA binding"/>
    <property type="evidence" value="ECO:0007669"/>
    <property type="project" value="UniProtKB-KW"/>
</dbReference>
<dbReference type="CDD" id="cd06170">
    <property type="entry name" value="LuxR_C_like"/>
    <property type="match status" value="1"/>
</dbReference>
<dbReference type="SUPFAM" id="SSF46894">
    <property type="entry name" value="C-terminal effector domain of the bipartite response regulators"/>
    <property type="match status" value="1"/>
</dbReference>
<dbReference type="Pfam" id="PF00072">
    <property type="entry name" value="Response_reg"/>
    <property type="match status" value="1"/>
</dbReference>
<dbReference type="InterPro" id="IPR000792">
    <property type="entry name" value="Tscrpt_reg_LuxR_C"/>
</dbReference>
<reference evidence="6 7" key="1">
    <citation type="journal article" date="2012" name="Stand. Genomic Sci.">
        <title>Complete genome sequence of the aerobic, heterotroph Marinithermus hydrothermalis type strain (T1(T)) from a deep-sea hydrothermal vent chimney.</title>
        <authorList>
            <person name="Copeland A."/>
            <person name="Gu W."/>
            <person name="Yasawong M."/>
            <person name="Lapidus A."/>
            <person name="Lucas S."/>
            <person name="Deshpande S."/>
            <person name="Pagani I."/>
            <person name="Tapia R."/>
            <person name="Cheng J.F."/>
            <person name="Goodwin L.A."/>
            <person name="Pitluck S."/>
            <person name="Liolios K."/>
            <person name="Ivanova N."/>
            <person name="Mavromatis K."/>
            <person name="Mikhailova N."/>
            <person name="Pati A."/>
            <person name="Chen A."/>
            <person name="Palaniappan K."/>
            <person name="Land M."/>
            <person name="Pan C."/>
            <person name="Brambilla E.M."/>
            <person name="Rohde M."/>
            <person name="Tindall B.J."/>
            <person name="Sikorski J."/>
            <person name="Goker M."/>
            <person name="Detter J.C."/>
            <person name="Bristow J."/>
            <person name="Eisen J.A."/>
            <person name="Markowitz V."/>
            <person name="Hugenholtz P."/>
            <person name="Kyrpides N.C."/>
            <person name="Klenk H.P."/>
            <person name="Woyke T."/>
        </authorList>
    </citation>
    <scope>NUCLEOTIDE SEQUENCE [LARGE SCALE GENOMIC DNA]</scope>
    <source>
        <strain evidence="7">DSM 14884 / JCM 11576 / T1</strain>
    </source>
</reference>
<dbReference type="InterPro" id="IPR001789">
    <property type="entry name" value="Sig_transdc_resp-reg_receiver"/>
</dbReference>
<dbReference type="Proteomes" id="UP000007030">
    <property type="component" value="Chromosome"/>
</dbReference>
<evidence type="ECO:0000256" key="1">
    <source>
        <dbReference type="ARBA" id="ARBA00022553"/>
    </source>
</evidence>
<dbReference type="PANTHER" id="PTHR43214">
    <property type="entry name" value="TWO-COMPONENT RESPONSE REGULATOR"/>
    <property type="match status" value="1"/>
</dbReference>
<dbReference type="InterPro" id="IPR058245">
    <property type="entry name" value="NreC/VraR/RcsB-like_REC"/>
</dbReference>
<dbReference type="CDD" id="cd17535">
    <property type="entry name" value="REC_NarL-like"/>
    <property type="match status" value="1"/>
</dbReference>
<dbReference type="InterPro" id="IPR016032">
    <property type="entry name" value="Sig_transdc_resp-reg_C-effctor"/>
</dbReference>
<dbReference type="EMBL" id="CP002630">
    <property type="protein sequence ID" value="AEB12573.1"/>
    <property type="molecule type" value="Genomic_DNA"/>
</dbReference>
<dbReference type="SMART" id="SM00421">
    <property type="entry name" value="HTH_LUXR"/>
    <property type="match status" value="1"/>
</dbReference>
<proteinExistence type="predicted"/>
<dbReference type="InterPro" id="IPR039420">
    <property type="entry name" value="WalR-like"/>
</dbReference>
<dbReference type="Pfam" id="PF00196">
    <property type="entry name" value="GerE"/>
    <property type="match status" value="1"/>
</dbReference>
<dbReference type="PRINTS" id="PR00038">
    <property type="entry name" value="HTHLUXR"/>
</dbReference>
<feature type="domain" description="HTH luxR-type" evidence="4">
    <location>
        <begin position="145"/>
        <end position="210"/>
    </location>
</feature>
<dbReference type="HOGENOM" id="CLU_000445_90_10_0"/>
<dbReference type="KEGG" id="mhd:Marky_1842"/>
<dbReference type="OrthoDB" id="9780153at2"/>
<evidence type="ECO:0000259" key="4">
    <source>
        <dbReference type="PROSITE" id="PS50043"/>
    </source>
</evidence>
<evidence type="ECO:0000313" key="6">
    <source>
        <dbReference type="EMBL" id="AEB12573.1"/>
    </source>
</evidence>
<dbReference type="RefSeq" id="WP_013704619.1">
    <property type="nucleotide sequence ID" value="NC_015387.1"/>
</dbReference>
<gene>
    <name evidence="6" type="ordered locus">Marky_1842</name>
</gene>
<evidence type="ECO:0000256" key="3">
    <source>
        <dbReference type="PROSITE-ProRule" id="PRU00169"/>
    </source>
</evidence>
<name>F2NQZ5_MARHT</name>
<dbReference type="AlphaFoldDB" id="F2NQZ5"/>
<accession>F2NQZ5</accession>
<keyword evidence="2" id="KW-0238">DNA-binding</keyword>
<sequence>MTRIVVADSCTLLCQGLSRLLETEADLRVTGAYTRGREALRAVLETRPDVFLVDTRLEDVDAFVVVGEVRRARPEVRVVVFSAQPEAREVRQAYEAGAAAFVEKRADLGALLQVIRRVRRGERLLDAARAAAIVQELEAGQRAVWARRAARLAARELEILQLLAQGCSNQEIADALGLSEKTVRNRLSEVFAKLGAQNRTQAALFAVRAGIAPGVPA</sequence>
<organism evidence="6 7">
    <name type="scientific">Marinithermus hydrothermalis (strain DSM 14884 / JCM 11576 / T1)</name>
    <dbReference type="NCBI Taxonomy" id="869210"/>
    <lineage>
        <taxon>Bacteria</taxon>
        <taxon>Thermotogati</taxon>
        <taxon>Deinococcota</taxon>
        <taxon>Deinococci</taxon>
        <taxon>Thermales</taxon>
        <taxon>Thermaceae</taxon>
        <taxon>Marinithermus</taxon>
    </lineage>
</organism>
<evidence type="ECO:0000256" key="2">
    <source>
        <dbReference type="ARBA" id="ARBA00023125"/>
    </source>
</evidence>
<dbReference type="STRING" id="869210.Marky_1842"/>
<dbReference type="Gene3D" id="3.40.50.2300">
    <property type="match status" value="1"/>
</dbReference>
<keyword evidence="7" id="KW-1185">Reference proteome</keyword>
<dbReference type="SUPFAM" id="SSF52172">
    <property type="entry name" value="CheY-like"/>
    <property type="match status" value="1"/>
</dbReference>